<keyword evidence="1" id="KW-0472">Membrane</keyword>
<feature type="transmembrane region" description="Helical" evidence="1">
    <location>
        <begin position="39"/>
        <end position="60"/>
    </location>
</feature>
<feature type="transmembrane region" description="Helical" evidence="1">
    <location>
        <begin position="181"/>
        <end position="204"/>
    </location>
</feature>
<evidence type="ECO:0000256" key="1">
    <source>
        <dbReference type="SAM" id="Phobius"/>
    </source>
</evidence>
<proteinExistence type="predicted"/>
<protein>
    <submittedName>
        <fullName evidence="2">Uncharacterized protein</fullName>
    </submittedName>
</protein>
<feature type="transmembrane region" description="Helical" evidence="1">
    <location>
        <begin position="105"/>
        <end position="122"/>
    </location>
</feature>
<dbReference type="Proteomes" id="UP000198853">
    <property type="component" value="Unassembled WGS sequence"/>
</dbReference>
<organism evidence="2 3">
    <name type="scientific">Natribacillus halophilus</name>
    <dbReference type="NCBI Taxonomy" id="549003"/>
    <lineage>
        <taxon>Bacteria</taxon>
        <taxon>Bacillati</taxon>
        <taxon>Bacillota</taxon>
        <taxon>Bacilli</taxon>
        <taxon>Bacillales</taxon>
        <taxon>Bacillaceae</taxon>
        <taxon>Natribacillus</taxon>
    </lineage>
</organism>
<dbReference type="EMBL" id="FNEN01000003">
    <property type="protein sequence ID" value="SDI57073.1"/>
    <property type="molecule type" value="Genomic_DNA"/>
</dbReference>
<dbReference type="OrthoDB" id="2440835at2"/>
<feature type="transmembrane region" description="Helical" evidence="1">
    <location>
        <begin position="6"/>
        <end position="27"/>
    </location>
</feature>
<feature type="transmembrane region" description="Helical" evidence="1">
    <location>
        <begin position="80"/>
        <end position="98"/>
    </location>
</feature>
<keyword evidence="1" id="KW-0812">Transmembrane</keyword>
<sequence length="211" mass="23855">MVITSAIVSIGIIIASVAVGLISFNLLSDWPKAEKKKQIEALTSQLINFVIFVWVGKILLNLSLFIQDPMAVLAYPGDSGAFYLATLFTAIIVVYKTIRHHLDIFAFAEVFAHVFLVASFFYEFMQMVLDNSYSLGYLVLLAILLIIYFSMREHITTLITILAGWTAGMLVLTFIQPFVTVFGYMIDPWFIGLFFIGCLSIMFFSKRKWDA</sequence>
<accession>A0A1G8LN58</accession>
<reference evidence="2 3" key="1">
    <citation type="submission" date="2016-10" db="EMBL/GenBank/DDBJ databases">
        <authorList>
            <person name="de Groot N.N."/>
        </authorList>
    </citation>
    <scope>NUCLEOTIDE SEQUENCE [LARGE SCALE GENOMIC DNA]</scope>
    <source>
        <strain evidence="2 3">DSM 21771</strain>
    </source>
</reference>
<dbReference type="RefSeq" id="WP_090396716.1">
    <property type="nucleotide sequence ID" value="NZ_FNEN01000003.1"/>
</dbReference>
<feature type="transmembrane region" description="Helical" evidence="1">
    <location>
        <begin position="158"/>
        <end position="175"/>
    </location>
</feature>
<evidence type="ECO:0000313" key="2">
    <source>
        <dbReference type="EMBL" id="SDI57073.1"/>
    </source>
</evidence>
<name>A0A1G8LN58_9BACI</name>
<keyword evidence="3" id="KW-1185">Reference proteome</keyword>
<evidence type="ECO:0000313" key="3">
    <source>
        <dbReference type="Proteomes" id="UP000198853"/>
    </source>
</evidence>
<gene>
    <name evidence="2" type="ORF">SAMN04488123_103183</name>
</gene>
<feature type="transmembrane region" description="Helical" evidence="1">
    <location>
        <begin position="134"/>
        <end position="151"/>
    </location>
</feature>
<keyword evidence="1" id="KW-1133">Transmembrane helix</keyword>
<dbReference type="AlphaFoldDB" id="A0A1G8LN58"/>